<sequence>MMKKLLARIKGFFFEEKKTDSVVKTPGNQLHANAEITNKLKKLDREEKKK</sequence>
<evidence type="ECO:0000313" key="2">
    <source>
        <dbReference type="Proteomes" id="UP000664601"/>
    </source>
</evidence>
<comment type="caution">
    <text evidence="1">The sequence shown here is derived from an EMBL/GenBank/DDBJ whole genome shotgun (WGS) entry which is preliminary data.</text>
</comment>
<organism evidence="1 2">
    <name type="scientific">Candidatus Enterococcus moelleringii</name>
    <dbReference type="NCBI Taxonomy" id="2815325"/>
    <lineage>
        <taxon>Bacteria</taxon>
        <taxon>Bacillati</taxon>
        <taxon>Bacillota</taxon>
        <taxon>Bacilli</taxon>
        <taxon>Lactobacillales</taxon>
        <taxon>Enterococcaceae</taxon>
        <taxon>Enterococcus</taxon>
    </lineage>
</organism>
<gene>
    <name evidence="1" type="ORF">JZO70_13835</name>
</gene>
<proteinExistence type="predicted"/>
<keyword evidence="2" id="KW-1185">Reference proteome</keyword>
<evidence type="ECO:0000313" key="1">
    <source>
        <dbReference type="EMBL" id="MBO1307253.1"/>
    </source>
</evidence>
<protein>
    <submittedName>
        <fullName evidence="1">Uncharacterized protein</fullName>
    </submittedName>
</protein>
<reference evidence="1 2" key="1">
    <citation type="submission" date="2021-03" db="EMBL/GenBank/DDBJ databases">
        <title>Enterococcal diversity collection.</title>
        <authorList>
            <person name="Gilmore M.S."/>
            <person name="Schwartzman J."/>
            <person name="Van Tyne D."/>
            <person name="Martin M."/>
            <person name="Earl A.M."/>
            <person name="Manson A.L."/>
            <person name="Straub T."/>
            <person name="Salamzade R."/>
            <person name="Saavedra J."/>
            <person name="Lebreton F."/>
            <person name="Prichula J."/>
            <person name="Schaufler K."/>
            <person name="Gaca A."/>
            <person name="Sgardioli B."/>
            <person name="Wagenaar J."/>
            <person name="Strong T."/>
        </authorList>
    </citation>
    <scope>NUCLEOTIDE SEQUENCE [LARGE SCALE GENOMIC DNA]</scope>
    <source>
        <strain evidence="1 2">669A</strain>
    </source>
</reference>
<dbReference type="EMBL" id="JAFREM010000021">
    <property type="protein sequence ID" value="MBO1307253.1"/>
    <property type="molecule type" value="Genomic_DNA"/>
</dbReference>
<name>A0ABS3LC93_9ENTE</name>
<dbReference type="Proteomes" id="UP000664601">
    <property type="component" value="Unassembled WGS sequence"/>
</dbReference>
<accession>A0ABS3LC93</accession>
<dbReference type="RefSeq" id="WP_207674180.1">
    <property type="nucleotide sequence ID" value="NZ_JAFREM010000021.1"/>
</dbReference>